<evidence type="ECO:0000256" key="4">
    <source>
        <dbReference type="ARBA" id="ARBA00022807"/>
    </source>
</evidence>
<keyword evidence="2 5" id="KW-0645">Protease</keyword>
<name>A0AAD4BNG1_BOLED</name>
<dbReference type="Pfam" id="PF00648">
    <property type="entry name" value="Peptidase_C2"/>
    <property type="match status" value="1"/>
</dbReference>
<dbReference type="SUPFAM" id="SSF54001">
    <property type="entry name" value="Cysteine proteinases"/>
    <property type="match status" value="1"/>
</dbReference>
<comment type="caution">
    <text evidence="7">The sequence shown here is derived from an EMBL/GenBank/DDBJ whole genome shotgun (WGS) entry which is preliminary data.</text>
</comment>
<keyword evidence="4 5" id="KW-0788">Thiol protease</keyword>
<feature type="active site" evidence="5">
    <location>
        <position position="183"/>
    </location>
</feature>
<evidence type="ECO:0000256" key="2">
    <source>
        <dbReference type="ARBA" id="ARBA00022670"/>
    </source>
</evidence>
<dbReference type="SUPFAM" id="SSF49758">
    <property type="entry name" value="Calpain large subunit, middle domain (domain III)"/>
    <property type="match status" value="2"/>
</dbReference>
<dbReference type="SUPFAM" id="SSF116846">
    <property type="entry name" value="MIT domain"/>
    <property type="match status" value="1"/>
</dbReference>
<accession>A0AAD4BNG1</accession>
<dbReference type="GO" id="GO:0004198">
    <property type="term" value="F:calcium-dependent cysteine-type endopeptidase activity"/>
    <property type="evidence" value="ECO:0007669"/>
    <property type="project" value="InterPro"/>
</dbReference>
<evidence type="ECO:0000256" key="5">
    <source>
        <dbReference type="PROSITE-ProRule" id="PRU00239"/>
    </source>
</evidence>
<dbReference type="EMBL" id="WHUW01000026">
    <property type="protein sequence ID" value="KAF8435060.1"/>
    <property type="molecule type" value="Genomic_DNA"/>
</dbReference>
<reference evidence="7" key="2">
    <citation type="journal article" date="2020" name="Nat. Commun.">
        <title>Large-scale genome sequencing of mycorrhizal fungi provides insights into the early evolution of symbiotic traits.</title>
        <authorList>
            <person name="Miyauchi S."/>
            <person name="Kiss E."/>
            <person name="Kuo A."/>
            <person name="Drula E."/>
            <person name="Kohler A."/>
            <person name="Sanchez-Garcia M."/>
            <person name="Morin E."/>
            <person name="Andreopoulos B."/>
            <person name="Barry K.W."/>
            <person name="Bonito G."/>
            <person name="Buee M."/>
            <person name="Carver A."/>
            <person name="Chen C."/>
            <person name="Cichocki N."/>
            <person name="Clum A."/>
            <person name="Culley D."/>
            <person name="Crous P.W."/>
            <person name="Fauchery L."/>
            <person name="Girlanda M."/>
            <person name="Hayes R.D."/>
            <person name="Keri Z."/>
            <person name="LaButti K."/>
            <person name="Lipzen A."/>
            <person name="Lombard V."/>
            <person name="Magnuson J."/>
            <person name="Maillard F."/>
            <person name="Murat C."/>
            <person name="Nolan M."/>
            <person name="Ohm R.A."/>
            <person name="Pangilinan J."/>
            <person name="Pereira M.F."/>
            <person name="Perotto S."/>
            <person name="Peter M."/>
            <person name="Pfister S."/>
            <person name="Riley R."/>
            <person name="Sitrit Y."/>
            <person name="Stielow J.B."/>
            <person name="Szollosi G."/>
            <person name="Zifcakova L."/>
            <person name="Stursova M."/>
            <person name="Spatafora J.W."/>
            <person name="Tedersoo L."/>
            <person name="Vaario L.M."/>
            <person name="Yamada A."/>
            <person name="Yan M."/>
            <person name="Wang P."/>
            <person name="Xu J."/>
            <person name="Bruns T."/>
            <person name="Baldrian P."/>
            <person name="Vilgalys R."/>
            <person name="Dunand C."/>
            <person name="Henrissat B."/>
            <person name="Grigoriev I.V."/>
            <person name="Hibbett D."/>
            <person name="Nagy L.G."/>
            <person name="Martin F.M."/>
        </authorList>
    </citation>
    <scope>NUCLEOTIDE SEQUENCE</scope>
    <source>
        <strain evidence="7">BED1</strain>
    </source>
</reference>
<dbReference type="PANTHER" id="PTHR46143">
    <property type="entry name" value="CALPAIN-7"/>
    <property type="match status" value="1"/>
</dbReference>
<proteinExistence type="inferred from homology"/>
<dbReference type="InterPro" id="IPR036181">
    <property type="entry name" value="MIT_dom_sf"/>
</dbReference>
<reference evidence="7" key="1">
    <citation type="submission" date="2019-10" db="EMBL/GenBank/DDBJ databases">
        <authorList>
            <consortium name="DOE Joint Genome Institute"/>
            <person name="Kuo A."/>
            <person name="Miyauchi S."/>
            <person name="Kiss E."/>
            <person name="Drula E."/>
            <person name="Kohler A."/>
            <person name="Sanchez-Garcia M."/>
            <person name="Andreopoulos B."/>
            <person name="Barry K.W."/>
            <person name="Bonito G."/>
            <person name="Buee M."/>
            <person name="Carver A."/>
            <person name="Chen C."/>
            <person name="Cichocki N."/>
            <person name="Clum A."/>
            <person name="Culley D."/>
            <person name="Crous P.W."/>
            <person name="Fauchery L."/>
            <person name="Girlanda M."/>
            <person name="Hayes R."/>
            <person name="Keri Z."/>
            <person name="LaButti K."/>
            <person name="Lipzen A."/>
            <person name="Lombard V."/>
            <person name="Magnuson J."/>
            <person name="Maillard F."/>
            <person name="Morin E."/>
            <person name="Murat C."/>
            <person name="Nolan M."/>
            <person name="Ohm R."/>
            <person name="Pangilinan J."/>
            <person name="Pereira M."/>
            <person name="Perotto S."/>
            <person name="Peter M."/>
            <person name="Riley R."/>
            <person name="Sitrit Y."/>
            <person name="Stielow B."/>
            <person name="Szollosi G."/>
            <person name="Zifcakova L."/>
            <person name="Stursova M."/>
            <person name="Spatafora J.W."/>
            <person name="Tedersoo L."/>
            <person name="Vaario L.-M."/>
            <person name="Yamada A."/>
            <person name="Yan M."/>
            <person name="Wang P."/>
            <person name="Xu J."/>
            <person name="Bruns T."/>
            <person name="Baldrian P."/>
            <person name="Vilgalys R."/>
            <person name="Henrissat B."/>
            <person name="Grigoriev I.V."/>
            <person name="Hibbett D."/>
            <person name="Nagy L.G."/>
            <person name="Martin F.M."/>
        </authorList>
    </citation>
    <scope>NUCLEOTIDE SEQUENCE</scope>
    <source>
        <strain evidence="7">BED1</strain>
    </source>
</reference>
<feature type="domain" description="Calpain catalytic" evidence="6">
    <location>
        <begin position="114"/>
        <end position="430"/>
    </location>
</feature>
<evidence type="ECO:0000256" key="3">
    <source>
        <dbReference type="ARBA" id="ARBA00022801"/>
    </source>
</evidence>
<evidence type="ECO:0000256" key="1">
    <source>
        <dbReference type="ARBA" id="ARBA00010193"/>
    </source>
</evidence>
<comment type="similarity">
    <text evidence="1">Belongs to the peptidase C2 family. PalB/RIM13 subfamily.</text>
</comment>
<protein>
    <recommendedName>
        <fullName evidence="6">Calpain catalytic domain-containing protein</fullName>
    </recommendedName>
</protein>
<keyword evidence="8" id="KW-1185">Reference proteome</keyword>
<gene>
    <name evidence="7" type="ORF">L210DRAFT_1053915</name>
</gene>
<dbReference type="Gene3D" id="1.20.58.80">
    <property type="entry name" value="Phosphotransferase system, lactose/cellobiose-type IIA subunit"/>
    <property type="match status" value="1"/>
</dbReference>
<dbReference type="InterPro" id="IPR036213">
    <property type="entry name" value="Calpain_III_sf"/>
</dbReference>
<evidence type="ECO:0000313" key="8">
    <source>
        <dbReference type="Proteomes" id="UP001194468"/>
    </source>
</evidence>
<dbReference type="SMART" id="SM00720">
    <property type="entry name" value="calpain_III"/>
    <property type="match status" value="1"/>
</dbReference>
<organism evidence="7 8">
    <name type="scientific">Boletus edulis BED1</name>
    <dbReference type="NCBI Taxonomy" id="1328754"/>
    <lineage>
        <taxon>Eukaryota</taxon>
        <taxon>Fungi</taxon>
        <taxon>Dikarya</taxon>
        <taxon>Basidiomycota</taxon>
        <taxon>Agaricomycotina</taxon>
        <taxon>Agaricomycetes</taxon>
        <taxon>Agaricomycetidae</taxon>
        <taxon>Boletales</taxon>
        <taxon>Boletineae</taxon>
        <taxon>Boletaceae</taxon>
        <taxon>Boletoideae</taxon>
        <taxon>Boletus</taxon>
    </lineage>
</organism>
<sequence>MSPPKTFQEAESIYDRATKLEFAAEFSSAFHLYLEATDAFLHLSRSSVATPAFQAQCKARAAKAIQRAEKIKKASKTPGSQLGVVLAPVNCFGADHQAYVLRKSSTVNNIRYPLWNEPVPLPSTPGTHYSDPNGQPAIPPSKTINSADITWKRPPRDVLAPQELSSTSILTPADIYQNIIDDCSLCASVAICIQHNRRFNSRLLSSSLLPGNQPSRYDLKAYLNGDCRRVSIDDLLPFNDSEQPVGISSGRMEVAWPALIEKAYMKLMGGYDFPGSNSSIDLRVLTGWIPEQLELQSPSFEREKTWERIVNGFRKGSCVVTVGTDAKTTLEMEGVKLLPSHAYAVVGELNKDVPWLGIFPLRLHAQRKSNPGIQETKNERWLSLIDSRVPTANSPAKRWDSSNSSDTRTLDMRWDDICAAFEGIYASWDPALFPYGATLHEVWKPANANGNVQASVRHLRLLYEYQNPPHGSGDPLDTSKDIWVLLTRHLLHTRREAEYISLSVHHEDEDDRKDMWLNPGDAEVKGTFTTSPHVLVKTRAGRGVPPQSHTPSASPTSTKISSALLIHASYDGPFDDVCFTVNVFCGADVKVRWDEDAGTGGAISSGDGGFSIQVDGTLTSKNAGGNHTHPTYMLNPQWHLLIYDESTGSSGGGALASSERASPLRGFVGSSKLGGVSGKGKTGQKSAVVLSAQGPREVPLNVTAVWSSGERIVGLAEKEVVTSSGAYTYGRARATADMAPGSYTVILSAFEPQVHLGQFTLSIESSRQFDLTPIPQEGAGMYARVSKGEWDEHTAAGRPSHGRYHSNPIYEVQLPSNAQLCARLHLTSAAPTAALNLSLFPAPSSASKIPRLDRPLASSGPYSDTLSGVSIPTRMLSPGKYWLIPSTFTAGVRASFRLAVYCSDAGCVVSRQDRSPAKS</sequence>
<evidence type="ECO:0000313" key="7">
    <source>
        <dbReference type="EMBL" id="KAF8435060.1"/>
    </source>
</evidence>
<dbReference type="GO" id="GO:0006508">
    <property type="term" value="P:proteolysis"/>
    <property type="evidence" value="ECO:0007669"/>
    <property type="project" value="UniProtKB-KW"/>
</dbReference>
<dbReference type="PROSITE" id="PS50203">
    <property type="entry name" value="CALPAIN_CAT"/>
    <property type="match status" value="1"/>
</dbReference>
<dbReference type="PANTHER" id="PTHR46143:SF1">
    <property type="entry name" value="CALPAIN-7"/>
    <property type="match status" value="1"/>
</dbReference>
<keyword evidence="3 5" id="KW-0378">Hydrolase</keyword>
<evidence type="ECO:0000259" key="6">
    <source>
        <dbReference type="PROSITE" id="PS50203"/>
    </source>
</evidence>
<feature type="active site" evidence="5">
    <location>
        <position position="370"/>
    </location>
</feature>
<dbReference type="InterPro" id="IPR001300">
    <property type="entry name" value="Peptidase_C2_calpain_cat"/>
</dbReference>
<dbReference type="Proteomes" id="UP001194468">
    <property type="component" value="Unassembled WGS sequence"/>
</dbReference>
<feature type="active site" evidence="5">
    <location>
        <position position="341"/>
    </location>
</feature>
<dbReference type="SMART" id="SM00230">
    <property type="entry name" value="CysPc"/>
    <property type="match status" value="1"/>
</dbReference>
<dbReference type="Gene3D" id="2.60.120.380">
    <property type="match status" value="2"/>
</dbReference>
<dbReference type="AlphaFoldDB" id="A0AAD4BNG1"/>
<dbReference type="InterPro" id="IPR022683">
    <property type="entry name" value="Calpain_III"/>
</dbReference>
<dbReference type="InterPro" id="IPR038765">
    <property type="entry name" value="Papain-like_cys_pep_sf"/>
</dbReference>
<dbReference type="InterPro" id="IPR051297">
    <property type="entry name" value="PalB/RIM13"/>
</dbReference>